<comment type="cofactor">
    <cofactor evidence="1">
        <name>Mn(2+)</name>
        <dbReference type="ChEBI" id="CHEBI:29035"/>
    </cofactor>
</comment>
<dbReference type="GO" id="GO:0015938">
    <property type="term" value="P:coenzyme A catabolic process"/>
    <property type="evidence" value="ECO:0007669"/>
    <property type="project" value="TreeGrafter"/>
</dbReference>
<protein>
    <submittedName>
        <fullName evidence="9">8-oxo-dGTP diphosphatase</fullName>
    </submittedName>
</protein>
<evidence type="ECO:0000256" key="1">
    <source>
        <dbReference type="ARBA" id="ARBA00001936"/>
    </source>
</evidence>
<evidence type="ECO:0000256" key="5">
    <source>
        <dbReference type="ARBA" id="ARBA00022842"/>
    </source>
</evidence>
<feature type="compositionally biased region" description="Polar residues" evidence="7">
    <location>
        <begin position="60"/>
        <end position="74"/>
    </location>
</feature>
<accession>F2QW07</accession>
<dbReference type="EMBL" id="FR839630">
    <property type="protein sequence ID" value="CCA39585.1"/>
    <property type="molecule type" value="Genomic_DNA"/>
</dbReference>
<gene>
    <name evidence="9" type="primary">PCD1</name>
    <name evidence="9" type="ordered locus">PP7435_Chr3-0628</name>
</gene>
<evidence type="ECO:0000256" key="4">
    <source>
        <dbReference type="ARBA" id="ARBA00022801"/>
    </source>
</evidence>
<dbReference type="PROSITE" id="PS51462">
    <property type="entry name" value="NUDIX"/>
    <property type="match status" value="1"/>
</dbReference>
<evidence type="ECO:0000259" key="8">
    <source>
        <dbReference type="PROSITE" id="PS51462"/>
    </source>
</evidence>
<feature type="region of interest" description="Disordered" evidence="7">
    <location>
        <begin position="51"/>
        <end position="74"/>
    </location>
</feature>
<evidence type="ECO:0000256" key="2">
    <source>
        <dbReference type="ARBA" id="ARBA00001946"/>
    </source>
</evidence>
<keyword evidence="6" id="KW-0464">Manganese</keyword>
<dbReference type="Proteomes" id="UP000006853">
    <property type="component" value="Chromosome 3"/>
</dbReference>
<feature type="domain" description="Nudix hydrolase" evidence="8">
    <location>
        <begin position="117"/>
        <end position="268"/>
    </location>
</feature>
<dbReference type="HOGENOM" id="CLU_040940_1_0_1"/>
<keyword evidence="10" id="KW-1185">Reference proteome</keyword>
<reference evidence="9 10" key="3">
    <citation type="journal article" date="2016" name="FEMS Yeast Res.">
        <title>Curation of the genome annotation of Pichia pastoris (Komagataella phaffii) CBS7435 from gene level to protein function.</title>
        <authorList>
            <person name="Valli M."/>
            <person name="Tatto N.E."/>
            <person name="Peymann A."/>
            <person name="Gruber C."/>
            <person name="Landes N."/>
            <person name="Ekker H."/>
            <person name="Thallinger G.G."/>
            <person name="Mattanovich D."/>
            <person name="Gasser B."/>
            <person name="Graf A.B."/>
        </authorList>
    </citation>
    <scope>GENOME REANNOTATION</scope>
    <source>
        <strain evidence="9 10">ATCC 76273 / CBS 7435 / CECT 11047 / NRRL Y-11430 / Wegner 21-1</strain>
    </source>
</reference>
<dbReference type="Gene3D" id="3.90.79.10">
    <property type="entry name" value="Nucleoside Triphosphate Pyrophosphohydrolase"/>
    <property type="match status" value="1"/>
</dbReference>
<reference evidence="9 10" key="1">
    <citation type="journal article" date="2011" name="J. Biotechnol.">
        <title>High-quality genome sequence of Pichia pastoris CBS7435.</title>
        <authorList>
            <person name="Kuberl A."/>
            <person name="Schneider J."/>
            <person name="Thallinger G.G."/>
            <person name="Anderl I."/>
            <person name="Wibberg D."/>
            <person name="Hajek T."/>
            <person name="Jaenicke S."/>
            <person name="Brinkrolf K."/>
            <person name="Goesmann A."/>
            <person name="Szczepanowski R."/>
            <person name="Puhler A."/>
            <person name="Schwab H."/>
            <person name="Glieder A."/>
            <person name="Pichler H."/>
        </authorList>
    </citation>
    <scope>NUCLEOTIDE SEQUENCE [LARGE SCALE GENOMIC DNA]</scope>
    <source>
        <strain evidence="10">ATCC 76273 / CBS 7435 / CECT 11047 / NRRL Y-11430 / Wegner 21-1</strain>
    </source>
</reference>
<evidence type="ECO:0000313" key="10">
    <source>
        <dbReference type="Proteomes" id="UP000006853"/>
    </source>
</evidence>
<proteinExistence type="predicted"/>
<reference key="2">
    <citation type="submission" date="2011-04" db="EMBL/GenBank/DDBJ databases">
        <title>High-quality genome sequence of Pichia pastoris CBS 7435.</title>
        <authorList>
            <person name="Kueberl A."/>
            <person name="Schneider J."/>
            <person name="Thallinger G.G."/>
            <person name="Anderl I."/>
            <person name="Wibberg D."/>
            <person name="Hajek T."/>
            <person name="Jaenicke S."/>
            <person name="Brinkrolf K."/>
            <person name="Goesmann A."/>
            <person name="Szczepanowski R."/>
            <person name="Puehler A."/>
            <person name="Schwab H."/>
            <person name="Glieder A."/>
            <person name="Pichler H."/>
        </authorList>
    </citation>
    <scope>NUCLEOTIDE SEQUENCE</scope>
    <source>
        <strain>CBS 7435</strain>
    </source>
</reference>
<dbReference type="GO" id="GO:0010945">
    <property type="term" value="F:coenzyme A diphosphatase activity"/>
    <property type="evidence" value="ECO:0007669"/>
    <property type="project" value="InterPro"/>
</dbReference>
<keyword evidence="4" id="KW-0378">Hydrolase</keyword>
<name>F2QW07_KOMPC</name>
<dbReference type="InterPro" id="IPR045121">
    <property type="entry name" value="CoAse"/>
</dbReference>
<dbReference type="PANTHER" id="PTHR12992">
    <property type="entry name" value="NUDIX HYDROLASE"/>
    <property type="match status" value="1"/>
</dbReference>
<dbReference type="InterPro" id="IPR015797">
    <property type="entry name" value="NUDIX_hydrolase-like_dom_sf"/>
</dbReference>
<dbReference type="InterPro" id="IPR000086">
    <property type="entry name" value="NUDIX_hydrolase_dom"/>
</dbReference>
<evidence type="ECO:0000256" key="7">
    <source>
        <dbReference type="SAM" id="MobiDB-lite"/>
    </source>
</evidence>
<evidence type="ECO:0000256" key="6">
    <source>
        <dbReference type="ARBA" id="ARBA00023211"/>
    </source>
</evidence>
<dbReference type="SUPFAM" id="SSF55811">
    <property type="entry name" value="Nudix"/>
    <property type="match status" value="1"/>
</dbReference>
<dbReference type="GO" id="GO:0046872">
    <property type="term" value="F:metal ion binding"/>
    <property type="evidence" value="ECO:0007669"/>
    <property type="project" value="UniProtKB-KW"/>
</dbReference>
<keyword evidence="5" id="KW-0460">Magnesium</keyword>
<sequence length="404" mass="46233">MLHFQNIQPSRRTINRVYYNTQQISSIDYLQQLINTHIWSRIKYHAPPPPPVKQLHEPSCQVTGTSSPTADYSPSQLTDAIHRNQMESKYLTNIAKYSPVYHGSQIQTSIWPQLPLARRASVMVLLFLGKMGELRVILTRRSKKLRAFSGHISLPGGKADTLDETEWDVARRETEEEIGISADDDYLKSHSGFTIHKINTLPAYLSRTFLGVRPCVGFIDFHHASNKAISSILLNPGESSAIFSVPLKDFLQPKPRRYELKECLKQSYIKTKWGGIPWNLRSFIFPIHNPHEVPWLESIQDLSSEEDETEQDMEFGEKTRNVWGLTANILRDLAMLTYGGAKHFHELVGEEDLIHSLATVGKQMQGRPRSEFEKTMTNNRRGVGFDQVLPDHEVQRLKTLYSVI</sequence>
<comment type="cofactor">
    <cofactor evidence="2">
        <name>Mg(2+)</name>
        <dbReference type="ChEBI" id="CHEBI:18420"/>
    </cofactor>
</comment>
<dbReference type="AlphaFoldDB" id="F2QW07"/>
<organism evidence="9 10">
    <name type="scientific">Komagataella phaffii (strain ATCC 76273 / CBS 7435 / CECT 11047 / NRRL Y-11430 / Wegner 21-1)</name>
    <name type="common">Yeast</name>
    <name type="synonym">Pichia pastoris</name>
    <dbReference type="NCBI Taxonomy" id="981350"/>
    <lineage>
        <taxon>Eukaryota</taxon>
        <taxon>Fungi</taxon>
        <taxon>Dikarya</taxon>
        <taxon>Ascomycota</taxon>
        <taxon>Saccharomycotina</taxon>
        <taxon>Pichiomycetes</taxon>
        <taxon>Pichiales</taxon>
        <taxon>Pichiaceae</taxon>
        <taxon>Komagataella</taxon>
    </lineage>
</organism>
<dbReference type="Pfam" id="PF00293">
    <property type="entry name" value="NUDIX"/>
    <property type="match status" value="1"/>
</dbReference>
<keyword evidence="3" id="KW-0479">Metal-binding</keyword>
<dbReference type="PANTHER" id="PTHR12992:SF24">
    <property type="entry name" value="PEROXISOMAL COENZYME A DIPHOSPHATASE NUDT7"/>
    <property type="match status" value="1"/>
</dbReference>
<evidence type="ECO:0000256" key="3">
    <source>
        <dbReference type="ARBA" id="ARBA00022723"/>
    </source>
</evidence>
<evidence type="ECO:0000313" key="9">
    <source>
        <dbReference type="EMBL" id="CCA39585.1"/>
    </source>
</evidence>
<dbReference type="CDD" id="cd03426">
    <property type="entry name" value="NUDIX_CoAse_Nudt7"/>
    <property type="match status" value="1"/>
</dbReference>